<accession>A0AA44EM14</accession>
<dbReference type="Proteomes" id="UP001155820">
    <property type="component" value="Unassembled WGS sequence"/>
</dbReference>
<name>A0AA44EM14_9HYPH</name>
<reference evidence="2" key="1">
    <citation type="submission" date="2019-07" db="EMBL/GenBank/DDBJ databases">
        <title>FDA dAtabase for Regulatory Grade micrObial Sequences (FDA-ARGOS): Supporting development and validation of Infectious Disease Dx tests.</title>
        <authorList>
            <person name="Bachman M."/>
            <person name="Young C."/>
            <person name="Tallon L."/>
            <person name="Sadzewicz L."/>
            <person name="Vavikolanu K."/>
            <person name="Mehta A."/>
            <person name="Aluvathingal J."/>
            <person name="Nadendla S."/>
            <person name="Nandy P."/>
            <person name="Geyer C."/>
            <person name="Yan Y."/>
            <person name="Sichtig H."/>
        </authorList>
    </citation>
    <scope>NUCLEOTIDE SEQUENCE</scope>
    <source>
        <strain evidence="2">FDAARGOS_618</strain>
    </source>
</reference>
<protein>
    <recommendedName>
        <fullName evidence="4">ParB/Sulfiredoxin domain-containing protein</fullName>
    </recommendedName>
</protein>
<gene>
    <name evidence="2" type="ORF">FOB26_17415</name>
</gene>
<organism evidence="2 3">
    <name type="scientific">Agrobacterium pusense</name>
    <dbReference type="NCBI Taxonomy" id="648995"/>
    <lineage>
        <taxon>Bacteria</taxon>
        <taxon>Pseudomonadati</taxon>
        <taxon>Pseudomonadota</taxon>
        <taxon>Alphaproteobacteria</taxon>
        <taxon>Hyphomicrobiales</taxon>
        <taxon>Rhizobiaceae</taxon>
        <taxon>Rhizobium/Agrobacterium group</taxon>
        <taxon>Agrobacterium</taxon>
    </lineage>
</organism>
<feature type="compositionally biased region" description="Low complexity" evidence="1">
    <location>
        <begin position="284"/>
        <end position="297"/>
    </location>
</feature>
<proteinExistence type="predicted"/>
<feature type="compositionally biased region" description="Low complexity" evidence="1">
    <location>
        <begin position="265"/>
        <end position="274"/>
    </location>
</feature>
<sequence>MARICGSLNLLVFIKISSFIKPEKILLLKPVICRGDYHPSSLLIVTGDAANPGQYIALEGNRRMTALKTLTNPSLAANLPTYERFKKLSADFLALGLNQAECVVLDRSEAQHWIKRKHYNAMGGRGALKWDAVATARSEKAEGRPPKWMIALDFINAHLGEIPGIFEGIESKTTTVERVLGSSHMSGVLGLAFDVRTNSVVVENGDAKAGAELLKDILSAMASKTFTETLVTSAKLQQDYLQNFAHKNVKNKAPATPRPSPAANPPSTTTTTLNPPGPHPTGPATPAQTPPGSTSGPASPPTTPPAPKSKPAKFRRHLADTGLRINNQALNKFYAELKKLNVETNPHISAAMVRIFLEKCTLVFHEDLGVPCRNTNGWRDHGVKLKDKVSAALHKIDPQKKNVQLVYVWEVANGVQGKLHTLDSLNQAIHDHISLPSARDIITVWDRYHPYLLEIFSALEKAGK</sequence>
<evidence type="ECO:0000256" key="1">
    <source>
        <dbReference type="SAM" id="MobiDB-lite"/>
    </source>
</evidence>
<dbReference type="AlphaFoldDB" id="A0AA44EM14"/>
<evidence type="ECO:0000313" key="2">
    <source>
        <dbReference type="EMBL" id="NRF20838.1"/>
    </source>
</evidence>
<evidence type="ECO:0008006" key="4">
    <source>
        <dbReference type="Google" id="ProtNLM"/>
    </source>
</evidence>
<evidence type="ECO:0000313" key="3">
    <source>
        <dbReference type="Proteomes" id="UP001155820"/>
    </source>
</evidence>
<keyword evidence="3" id="KW-1185">Reference proteome</keyword>
<comment type="caution">
    <text evidence="2">The sequence shown here is derived from an EMBL/GenBank/DDBJ whole genome shotgun (WGS) entry which is preliminary data.</text>
</comment>
<feature type="region of interest" description="Disordered" evidence="1">
    <location>
        <begin position="251"/>
        <end position="313"/>
    </location>
</feature>
<dbReference type="EMBL" id="JABRWM010000006">
    <property type="protein sequence ID" value="NRF20838.1"/>
    <property type="molecule type" value="Genomic_DNA"/>
</dbReference>
<feature type="compositionally biased region" description="Pro residues" evidence="1">
    <location>
        <begin position="298"/>
        <end position="308"/>
    </location>
</feature>